<dbReference type="Pfam" id="PF05649">
    <property type="entry name" value="Peptidase_M13_N"/>
    <property type="match status" value="1"/>
</dbReference>
<comment type="similarity">
    <text evidence="2">Belongs to the peptidase M13 family.</text>
</comment>
<feature type="domain" description="Peptidase M13 C-terminal" evidence="8">
    <location>
        <begin position="513"/>
        <end position="714"/>
    </location>
</feature>
<evidence type="ECO:0000256" key="4">
    <source>
        <dbReference type="ARBA" id="ARBA00022723"/>
    </source>
</evidence>
<dbReference type="RefSeq" id="WP_084440745.1">
    <property type="nucleotide sequence ID" value="NZ_BAPG01000120.1"/>
</dbReference>
<dbReference type="InterPro" id="IPR024079">
    <property type="entry name" value="MetalloPept_cat_dom_sf"/>
</dbReference>
<dbReference type="GO" id="GO:0004222">
    <property type="term" value="F:metalloendopeptidase activity"/>
    <property type="evidence" value="ECO:0007669"/>
    <property type="project" value="InterPro"/>
</dbReference>
<evidence type="ECO:0000256" key="7">
    <source>
        <dbReference type="ARBA" id="ARBA00023049"/>
    </source>
</evidence>
<dbReference type="PRINTS" id="PR00786">
    <property type="entry name" value="NEPRILYSIN"/>
</dbReference>
<feature type="domain" description="Peptidase M13 N-terminal" evidence="9">
    <location>
        <begin position="81"/>
        <end position="461"/>
    </location>
</feature>
<comment type="cofactor">
    <cofactor evidence="1">
        <name>Zn(2+)</name>
        <dbReference type="ChEBI" id="CHEBI:29105"/>
    </cofactor>
</comment>
<dbReference type="PANTHER" id="PTHR11733:SF167">
    <property type="entry name" value="FI17812P1-RELATED"/>
    <property type="match status" value="1"/>
</dbReference>
<evidence type="ECO:0000313" key="11">
    <source>
        <dbReference type="Proteomes" id="UP000321635"/>
    </source>
</evidence>
<protein>
    <submittedName>
        <fullName evidence="10">Zinc metalloprotease</fullName>
    </submittedName>
</protein>
<dbReference type="InterPro" id="IPR008753">
    <property type="entry name" value="Peptidase_M13_N"/>
</dbReference>
<dbReference type="CDD" id="cd08662">
    <property type="entry name" value="M13"/>
    <property type="match status" value="1"/>
</dbReference>
<proteinExistence type="inferred from homology"/>
<evidence type="ECO:0000256" key="5">
    <source>
        <dbReference type="ARBA" id="ARBA00022801"/>
    </source>
</evidence>
<evidence type="ECO:0000259" key="9">
    <source>
        <dbReference type="Pfam" id="PF05649"/>
    </source>
</evidence>
<gene>
    <name evidence="10" type="ORF">ANI02nite_16680</name>
</gene>
<evidence type="ECO:0000256" key="6">
    <source>
        <dbReference type="ARBA" id="ARBA00022833"/>
    </source>
</evidence>
<keyword evidence="7 10" id="KW-0482">Metalloprotease</keyword>
<dbReference type="OrthoDB" id="9775677at2"/>
<evidence type="ECO:0000259" key="8">
    <source>
        <dbReference type="Pfam" id="PF01431"/>
    </source>
</evidence>
<comment type="caution">
    <text evidence="10">The sequence shown here is derived from an EMBL/GenBank/DDBJ whole genome shotgun (WGS) entry which is preliminary data.</text>
</comment>
<evidence type="ECO:0000256" key="2">
    <source>
        <dbReference type="ARBA" id="ARBA00007357"/>
    </source>
</evidence>
<keyword evidence="5" id="KW-0378">Hydrolase</keyword>
<dbReference type="SUPFAM" id="SSF55486">
    <property type="entry name" value="Metalloproteases ('zincins'), catalytic domain"/>
    <property type="match status" value="1"/>
</dbReference>
<keyword evidence="11" id="KW-1185">Reference proteome</keyword>
<sequence>MVRSIAAFGAASPRPASRDASSCATLAGVPRRRVFATLLATCAFGSLLAAGQAGAATQTKQQTAFGTWGFDLAGRDTAVKPGDNFFEYANGTEVRAIVIPPDRTSFGPFDRLRELSRERVRAILTDLAKKPSADPKTSDEKLATYYTTLMDAAAIEKLGAAPLAEDLAAIRAVATPAAFAHLTGAGQSSFQYSAFAMGIQPDAKDPTRFAIYVDQGGTGLPDRDYYLKPEFAAKKQAYQAYIEKMLGLVGWPDAKARAADIVAFETSIAQVQWARADMRDPDKTYNPRSVAELKAQAPGFDWDAWLAGAGITTAQADAAKLIVEEPSAITGEAKILGQTPLPTLQAWLAFHLADNAASDLSDAFVQASYEFNNKTLAGQPQLAERWKRVTDATDHAMGWALGKIYVDRYFPPESRAKMQALTQKLKAAFRVRLEHNAWMSAQTREAAIRKLDNFEIQIGYPKKWRDYASLTVRPGDAYGNAARAIGFEWNYWLGHLGKPVDRDEWDMTPQTVNAYNNPVFNEVVFPASILQAPFFDPKADPAINYGAIGGVIGHEMTHGFDDEGRKFDEHGRLKDWWTKEDAARFDALGAKYGAQYDAFEVLPGVHLNGKLTMGENIADLGGITLAVDAYRASLGGKAAPVVAGLTGDQRVFLGWAQVWRQKVRDDRARQLAVVDPHSAPAARVNLPMHNVDAWYDAWNVQPGEKLYLAPDARVKIW</sequence>
<evidence type="ECO:0000256" key="3">
    <source>
        <dbReference type="ARBA" id="ARBA00022670"/>
    </source>
</evidence>
<dbReference type="GO" id="GO:0005886">
    <property type="term" value="C:plasma membrane"/>
    <property type="evidence" value="ECO:0007669"/>
    <property type="project" value="TreeGrafter"/>
</dbReference>
<accession>A0A511XA08</accession>
<dbReference type="STRING" id="1120919.GCA_000429165_02241"/>
<keyword evidence="6" id="KW-0862">Zinc</keyword>
<dbReference type="PANTHER" id="PTHR11733">
    <property type="entry name" value="ZINC METALLOPROTEASE FAMILY M13 NEPRILYSIN-RELATED"/>
    <property type="match status" value="1"/>
</dbReference>
<dbReference type="GO" id="GO:0046872">
    <property type="term" value="F:metal ion binding"/>
    <property type="evidence" value="ECO:0007669"/>
    <property type="project" value="UniProtKB-KW"/>
</dbReference>
<dbReference type="AlphaFoldDB" id="A0A511XA08"/>
<dbReference type="InterPro" id="IPR042089">
    <property type="entry name" value="Peptidase_M13_dom_2"/>
</dbReference>
<dbReference type="PROSITE" id="PS51885">
    <property type="entry name" value="NEPRILYSIN"/>
    <property type="match status" value="1"/>
</dbReference>
<dbReference type="Gene3D" id="3.40.390.10">
    <property type="entry name" value="Collagenase (Catalytic Domain)"/>
    <property type="match status" value="1"/>
</dbReference>
<dbReference type="EMBL" id="BJYF01000008">
    <property type="protein sequence ID" value="GEN59784.1"/>
    <property type="molecule type" value="Genomic_DNA"/>
</dbReference>
<dbReference type="Gene3D" id="1.10.1380.10">
    <property type="entry name" value="Neutral endopeptidase , domain2"/>
    <property type="match status" value="1"/>
</dbReference>
<keyword evidence="3 10" id="KW-0645">Protease</keyword>
<dbReference type="InterPro" id="IPR018497">
    <property type="entry name" value="Peptidase_M13_C"/>
</dbReference>
<organism evidence="10 11">
    <name type="scientific">Acetobacter nitrogenifigens DSM 23921 = NBRC 105050</name>
    <dbReference type="NCBI Taxonomy" id="1120919"/>
    <lineage>
        <taxon>Bacteria</taxon>
        <taxon>Pseudomonadati</taxon>
        <taxon>Pseudomonadota</taxon>
        <taxon>Alphaproteobacteria</taxon>
        <taxon>Acetobacterales</taxon>
        <taxon>Acetobacteraceae</taxon>
        <taxon>Acetobacter</taxon>
    </lineage>
</organism>
<keyword evidence="4" id="KW-0479">Metal-binding</keyword>
<name>A0A511XA08_9PROT</name>
<dbReference type="Proteomes" id="UP000321635">
    <property type="component" value="Unassembled WGS sequence"/>
</dbReference>
<evidence type="ECO:0000256" key="1">
    <source>
        <dbReference type="ARBA" id="ARBA00001947"/>
    </source>
</evidence>
<dbReference type="GO" id="GO:0016485">
    <property type="term" value="P:protein processing"/>
    <property type="evidence" value="ECO:0007669"/>
    <property type="project" value="TreeGrafter"/>
</dbReference>
<reference evidence="10 11" key="1">
    <citation type="submission" date="2019-07" db="EMBL/GenBank/DDBJ databases">
        <title>Whole genome shotgun sequence of Acetobacter nitrogenifigens NBRC 105050.</title>
        <authorList>
            <person name="Hosoyama A."/>
            <person name="Uohara A."/>
            <person name="Ohji S."/>
            <person name="Ichikawa N."/>
        </authorList>
    </citation>
    <scope>NUCLEOTIDE SEQUENCE [LARGE SCALE GENOMIC DNA]</scope>
    <source>
        <strain evidence="10 11">NBRC 105050</strain>
    </source>
</reference>
<dbReference type="InterPro" id="IPR000718">
    <property type="entry name" value="Peptidase_M13"/>
</dbReference>
<evidence type="ECO:0000313" key="10">
    <source>
        <dbReference type="EMBL" id="GEN59784.1"/>
    </source>
</evidence>
<dbReference type="Pfam" id="PF01431">
    <property type="entry name" value="Peptidase_M13"/>
    <property type="match status" value="1"/>
</dbReference>